<evidence type="ECO:0000313" key="1">
    <source>
        <dbReference type="EMBL" id="MFD1223874.1"/>
    </source>
</evidence>
<keyword evidence="2" id="KW-1185">Reference proteome</keyword>
<dbReference type="EMBL" id="JBHTLU010000036">
    <property type="protein sequence ID" value="MFD1223874.1"/>
    <property type="molecule type" value="Genomic_DNA"/>
</dbReference>
<accession>A0ABW3UU72</accession>
<gene>
    <name evidence="1" type="ORF">ACFQ4B_27490</name>
</gene>
<sequence length="102" mass="11494">MKRIKLVIDTGDDQSEVIPAYLTEDGAHALFIYGGTVNYVMVAPTRKQDVYVEIFASMSLGTTDRGEIALIELDEKLRAMSAYELLNYHVIHESEELSIVRD</sequence>
<organism evidence="1 2">
    <name type="scientific">Paenibacillus vulneris</name>
    <dbReference type="NCBI Taxonomy" id="1133364"/>
    <lineage>
        <taxon>Bacteria</taxon>
        <taxon>Bacillati</taxon>
        <taxon>Bacillota</taxon>
        <taxon>Bacilli</taxon>
        <taxon>Bacillales</taxon>
        <taxon>Paenibacillaceae</taxon>
        <taxon>Paenibacillus</taxon>
    </lineage>
</organism>
<protein>
    <submittedName>
        <fullName evidence="1">Uncharacterized protein</fullName>
    </submittedName>
</protein>
<evidence type="ECO:0000313" key="2">
    <source>
        <dbReference type="Proteomes" id="UP001597180"/>
    </source>
</evidence>
<dbReference type="RefSeq" id="WP_345587749.1">
    <property type="nucleotide sequence ID" value="NZ_BAABJG010000014.1"/>
</dbReference>
<reference evidence="2" key="1">
    <citation type="journal article" date="2019" name="Int. J. Syst. Evol. Microbiol.">
        <title>The Global Catalogue of Microorganisms (GCM) 10K type strain sequencing project: providing services to taxonomists for standard genome sequencing and annotation.</title>
        <authorList>
            <consortium name="The Broad Institute Genomics Platform"/>
            <consortium name="The Broad Institute Genome Sequencing Center for Infectious Disease"/>
            <person name="Wu L."/>
            <person name="Ma J."/>
        </authorList>
    </citation>
    <scope>NUCLEOTIDE SEQUENCE [LARGE SCALE GENOMIC DNA]</scope>
    <source>
        <strain evidence="2">CCUG 53270</strain>
    </source>
</reference>
<name>A0ABW3UU72_9BACL</name>
<dbReference type="Proteomes" id="UP001597180">
    <property type="component" value="Unassembled WGS sequence"/>
</dbReference>
<proteinExistence type="predicted"/>
<comment type="caution">
    <text evidence="1">The sequence shown here is derived from an EMBL/GenBank/DDBJ whole genome shotgun (WGS) entry which is preliminary data.</text>
</comment>